<dbReference type="EMBL" id="CM002798">
    <property type="protein sequence ID" value="KZN91902.1"/>
    <property type="molecule type" value="Genomic_DNA"/>
</dbReference>
<protein>
    <submittedName>
        <fullName evidence="2">Uncharacterized protein</fullName>
    </submittedName>
</protein>
<evidence type="ECO:0000313" key="2">
    <source>
        <dbReference type="EMBL" id="KZN91902.1"/>
    </source>
</evidence>
<dbReference type="CDD" id="cd23714">
    <property type="entry name" value="beta-trefoil_Ricin_MtaL"/>
    <property type="match status" value="1"/>
</dbReference>
<evidence type="ECO:0000256" key="1">
    <source>
        <dbReference type="SAM" id="SignalP"/>
    </source>
</evidence>
<accession>A0A167WPI8</accession>
<feature type="signal peptide" evidence="1">
    <location>
        <begin position="1"/>
        <end position="17"/>
    </location>
</feature>
<feature type="chain" id="PRO_5007894097" evidence="1">
    <location>
        <begin position="18"/>
        <end position="138"/>
    </location>
</feature>
<name>A0A167WPI8_PENCH</name>
<dbReference type="Gene3D" id="2.80.10.50">
    <property type="match status" value="1"/>
</dbReference>
<proteinExistence type="predicted"/>
<gene>
    <name evidence="2" type="ORF">EN45_020430</name>
</gene>
<sequence>MKVSTIVTLTFATAASAAQFRITATSGDWLKTFPTSDNTPSVVLLDDHFASVYEQWAIEGSGERYTVRNIGTGHYISCSGESCVATKEPMAFSISSAGDGFYFVTDEVKGFTWSKAGDHLGFSEFDPNNKFKFEPVHN</sequence>
<keyword evidence="1" id="KW-0732">Signal</keyword>
<reference evidence="2" key="1">
    <citation type="journal article" date="2014" name="Genome Announc.">
        <title>Complete sequencing and chromosome-scale genome assembly of the industrial progenitor strain P2niaD18 from the penicillin producer Penicillium chrysogenum.</title>
        <authorList>
            <person name="Specht T."/>
            <person name="Dahlmann T.A."/>
            <person name="Zadra I."/>
            <person name="Kurnsteiner H."/>
            <person name="Kuck U."/>
        </authorList>
    </citation>
    <scope>NUCLEOTIDE SEQUENCE [LARGE SCALE GENOMIC DNA]</scope>
    <source>
        <strain evidence="2">P2niaD18</strain>
    </source>
</reference>
<organism evidence="2">
    <name type="scientific">Penicillium chrysogenum</name>
    <name type="common">Penicillium notatum</name>
    <dbReference type="NCBI Taxonomy" id="5076"/>
    <lineage>
        <taxon>Eukaryota</taxon>
        <taxon>Fungi</taxon>
        <taxon>Dikarya</taxon>
        <taxon>Ascomycota</taxon>
        <taxon>Pezizomycotina</taxon>
        <taxon>Eurotiomycetes</taxon>
        <taxon>Eurotiomycetidae</taxon>
        <taxon>Eurotiales</taxon>
        <taxon>Aspergillaceae</taxon>
        <taxon>Penicillium</taxon>
        <taxon>Penicillium chrysogenum species complex</taxon>
    </lineage>
</organism>
<dbReference type="Proteomes" id="UP000076449">
    <property type="component" value="Chromosome I"/>
</dbReference>
<dbReference type="AlphaFoldDB" id="A0A167WPI8"/>